<dbReference type="RefSeq" id="WP_348757914.1">
    <property type="nucleotide sequence ID" value="NZ_OZ026884.1"/>
</dbReference>
<keyword evidence="1" id="KW-0732">Signal</keyword>
<evidence type="ECO:0008006" key="4">
    <source>
        <dbReference type="Google" id="ProtNLM"/>
    </source>
</evidence>
<name>A0ABM9NL81_9GAMM</name>
<gene>
    <name evidence="2" type="ORF">MECH1_V1_2618</name>
</gene>
<evidence type="ECO:0000313" key="3">
    <source>
        <dbReference type="Proteomes" id="UP001497493"/>
    </source>
</evidence>
<feature type="signal peptide" evidence="1">
    <location>
        <begin position="1"/>
        <end position="24"/>
    </location>
</feature>
<protein>
    <recommendedName>
        <fullName evidence="4">Nuclear transport factor 2 family protein</fullName>
    </recommendedName>
</protein>
<sequence>MSKTALSLLGALLLSGTITVPAGAETAAEMDKTLNTLFGHHEPYAAFLIQIKKAIAADNRDAVARLVDYPLPVHLDGKAVKIKGAQEFVAHYAKLVTPRVKQAVARQSYPTLFANWQGVSVGDGTLWFAEVGNGRTVKIIAINP</sequence>
<keyword evidence="3" id="KW-1185">Reference proteome</keyword>
<dbReference type="EMBL" id="OZ026884">
    <property type="protein sequence ID" value="CAL1241394.1"/>
    <property type="molecule type" value="Genomic_DNA"/>
</dbReference>
<feature type="chain" id="PRO_5046574157" description="Nuclear transport factor 2 family protein" evidence="1">
    <location>
        <begin position="25"/>
        <end position="144"/>
    </location>
</feature>
<evidence type="ECO:0000256" key="1">
    <source>
        <dbReference type="SAM" id="SignalP"/>
    </source>
</evidence>
<accession>A0ABM9NL81</accession>
<reference evidence="2 3" key="1">
    <citation type="submission" date="2024-04" db="EMBL/GenBank/DDBJ databases">
        <authorList>
            <person name="Cremers G."/>
        </authorList>
    </citation>
    <scope>NUCLEOTIDE SEQUENCE [LARGE SCALE GENOMIC DNA]</scope>
    <source>
        <strain evidence="2">MeCH1-AG</strain>
    </source>
</reference>
<evidence type="ECO:0000313" key="2">
    <source>
        <dbReference type="EMBL" id="CAL1241394.1"/>
    </source>
</evidence>
<dbReference type="Proteomes" id="UP001497493">
    <property type="component" value="Chromosome"/>
</dbReference>
<organism evidence="2 3">
    <name type="scientific">Candidatus Methylocalor cossyra</name>
    <dbReference type="NCBI Taxonomy" id="3108543"/>
    <lineage>
        <taxon>Bacteria</taxon>
        <taxon>Pseudomonadati</taxon>
        <taxon>Pseudomonadota</taxon>
        <taxon>Gammaproteobacteria</taxon>
        <taxon>Methylococcales</taxon>
        <taxon>Methylococcaceae</taxon>
        <taxon>Candidatus Methylocalor</taxon>
    </lineage>
</organism>
<proteinExistence type="predicted"/>